<dbReference type="PRINTS" id="PR00039">
    <property type="entry name" value="HTHLYSR"/>
</dbReference>
<dbReference type="InterPro" id="IPR036390">
    <property type="entry name" value="WH_DNA-bd_sf"/>
</dbReference>
<dbReference type="SUPFAM" id="SSF53850">
    <property type="entry name" value="Periplasmic binding protein-like II"/>
    <property type="match status" value="1"/>
</dbReference>
<comment type="caution">
    <text evidence="6">The sequence shown here is derived from an EMBL/GenBank/DDBJ whole genome shotgun (WGS) entry which is preliminary data.</text>
</comment>
<protein>
    <submittedName>
        <fullName evidence="6">LysR family transcriptional regulator</fullName>
    </submittedName>
</protein>
<dbReference type="Gene3D" id="3.40.190.290">
    <property type="match status" value="1"/>
</dbReference>
<dbReference type="SUPFAM" id="SSF46785">
    <property type="entry name" value="Winged helix' DNA-binding domain"/>
    <property type="match status" value="1"/>
</dbReference>
<organism evidence="6 7">
    <name type="scientific">Hydrogenophaga electricum</name>
    <dbReference type="NCBI Taxonomy" id="1230953"/>
    <lineage>
        <taxon>Bacteria</taxon>
        <taxon>Pseudomonadati</taxon>
        <taxon>Pseudomonadota</taxon>
        <taxon>Betaproteobacteria</taxon>
        <taxon>Burkholderiales</taxon>
        <taxon>Comamonadaceae</taxon>
        <taxon>Hydrogenophaga</taxon>
    </lineage>
</organism>
<evidence type="ECO:0000256" key="1">
    <source>
        <dbReference type="ARBA" id="ARBA00009437"/>
    </source>
</evidence>
<dbReference type="PROSITE" id="PS50931">
    <property type="entry name" value="HTH_LYSR"/>
    <property type="match status" value="1"/>
</dbReference>
<keyword evidence="7" id="KW-1185">Reference proteome</keyword>
<dbReference type="InterPro" id="IPR036388">
    <property type="entry name" value="WH-like_DNA-bd_sf"/>
</dbReference>
<evidence type="ECO:0000313" key="7">
    <source>
        <dbReference type="Proteomes" id="UP001156903"/>
    </source>
</evidence>
<dbReference type="PANTHER" id="PTHR30419">
    <property type="entry name" value="HTH-TYPE TRANSCRIPTIONAL REGULATOR YBHD"/>
    <property type="match status" value="1"/>
</dbReference>
<dbReference type="InterPro" id="IPR050950">
    <property type="entry name" value="HTH-type_LysR_regulators"/>
</dbReference>
<dbReference type="Pfam" id="PF00126">
    <property type="entry name" value="HTH_1"/>
    <property type="match status" value="1"/>
</dbReference>
<keyword evidence="4" id="KW-0804">Transcription</keyword>
<dbReference type="Proteomes" id="UP001156903">
    <property type="component" value="Unassembled WGS sequence"/>
</dbReference>
<keyword evidence="3" id="KW-0238">DNA-binding</keyword>
<proteinExistence type="inferred from homology"/>
<evidence type="ECO:0000256" key="3">
    <source>
        <dbReference type="ARBA" id="ARBA00023125"/>
    </source>
</evidence>
<feature type="domain" description="HTH lysR-type" evidence="5">
    <location>
        <begin position="1"/>
        <end position="58"/>
    </location>
</feature>
<keyword evidence="2" id="KW-0805">Transcription regulation</keyword>
<dbReference type="EMBL" id="BSPB01000006">
    <property type="protein sequence ID" value="GLS13743.1"/>
    <property type="molecule type" value="Genomic_DNA"/>
</dbReference>
<evidence type="ECO:0000256" key="2">
    <source>
        <dbReference type="ARBA" id="ARBA00023015"/>
    </source>
</evidence>
<evidence type="ECO:0000259" key="5">
    <source>
        <dbReference type="PROSITE" id="PS50931"/>
    </source>
</evidence>
<accession>A0ABQ6C030</accession>
<dbReference type="InterPro" id="IPR005119">
    <property type="entry name" value="LysR_subst-bd"/>
</dbReference>
<evidence type="ECO:0000256" key="4">
    <source>
        <dbReference type="ARBA" id="ARBA00023163"/>
    </source>
</evidence>
<dbReference type="Pfam" id="PF03466">
    <property type="entry name" value="LysR_substrate"/>
    <property type="match status" value="1"/>
</dbReference>
<dbReference type="RefSeq" id="WP_234263573.1">
    <property type="nucleotide sequence ID" value="NZ_BSPB01000006.1"/>
</dbReference>
<name>A0ABQ6C030_9BURK</name>
<dbReference type="Gene3D" id="1.10.10.10">
    <property type="entry name" value="Winged helix-like DNA-binding domain superfamily/Winged helix DNA-binding domain"/>
    <property type="match status" value="1"/>
</dbReference>
<reference evidence="7" key="1">
    <citation type="journal article" date="2019" name="Int. J. Syst. Evol. Microbiol.">
        <title>The Global Catalogue of Microorganisms (GCM) 10K type strain sequencing project: providing services to taxonomists for standard genome sequencing and annotation.</title>
        <authorList>
            <consortium name="The Broad Institute Genomics Platform"/>
            <consortium name="The Broad Institute Genome Sequencing Center for Infectious Disease"/>
            <person name="Wu L."/>
            <person name="Ma J."/>
        </authorList>
    </citation>
    <scope>NUCLEOTIDE SEQUENCE [LARGE SCALE GENOMIC DNA]</scope>
    <source>
        <strain evidence="7">NBRC 109341</strain>
    </source>
</reference>
<sequence length="318" mass="35128">MSPRQLRYFVAIARSGSISQAAAALHIAQPSLSQHMAAIEEELGVPLLKRHARGVTLTPAGQRLFDRASAILRQLDHLPDEVAAVQGLPRGEVRLGMDGSIAAVVIAPLYRAMEARYPDVRVFVVTGLSHQMRQVVEARSVDLALMPNAFELPSLLSEPVYEEHFCLFGARGSFARGQRRIRFDDIGDRPLVAADRHHDQRKLIERVANARKRSLNVRYEVNDADLTRALVRGGLAQAVLPCNAFAAADGRHGVQSLDITDPPLNRIQSIAWPAGTPLTPAADATRQCLHDTISDLIERRVLQGRLPRIDRHRSEPMD</sequence>
<comment type="similarity">
    <text evidence="1">Belongs to the LysR transcriptional regulatory family.</text>
</comment>
<gene>
    <name evidence="6" type="ORF">GCM10007935_11730</name>
</gene>
<evidence type="ECO:0000313" key="6">
    <source>
        <dbReference type="EMBL" id="GLS13743.1"/>
    </source>
</evidence>
<dbReference type="InterPro" id="IPR000847">
    <property type="entry name" value="LysR_HTH_N"/>
</dbReference>